<gene>
    <name evidence="2" type="ORF">GCM10007298_42030</name>
</gene>
<dbReference type="CDD" id="cd00090">
    <property type="entry name" value="HTH_ARSR"/>
    <property type="match status" value="1"/>
</dbReference>
<dbReference type="PANTHER" id="PTHR30363">
    <property type="entry name" value="HTH-TYPE TRANSCRIPTIONAL REGULATOR SRLR-RELATED"/>
    <property type="match status" value="1"/>
</dbReference>
<feature type="region of interest" description="Disordered" evidence="1">
    <location>
        <begin position="239"/>
        <end position="273"/>
    </location>
</feature>
<feature type="region of interest" description="Disordered" evidence="1">
    <location>
        <begin position="1"/>
        <end position="22"/>
    </location>
</feature>
<dbReference type="Proteomes" id="UP000632454">
    <property type="component" value="Unassembled WGS sequence"/>
</dbReference>
<evidence type="ECO:0000313" key="3">
    <source>
        <dbReference type="Proteomes" id="UP000632454"/>
    </source>
</evidence>
<organism evidence="2 3">
    <name type="scientific">Williamsia phyllosphaerae</name>
    <dbReference type="NCBI Taxonomy" id="885042"/>
    <lineage>
        <taxon>Bacteria</taxon>
        <taxon>Bacillati</taxon>
        <taxon>Actinomycetota</taxon>
        <taxon>Actinomycetes</taxon>
        <taxon>Mycobacteriales</taxon>
        <taxon>Nocardiaceae</taxon>
        <taxon>Williamsia</taxon>
    </lineage>
</organism>
<feature type="compositionally biased region" description="Polar residues" evidence="1">
    <location>
        <begin position="250"/>
        <end position="266"/>
    </location>
</feature>
<protein>
    <submittedName>
        <fullName evidence="2">Transcriptional regulatory protein</fullName>
    </submittedName>
</protein>
<dbReference type="EMBL" id="BMCS01000003">
    <property type="protein sequence ID" value="GGF41911.1"/>
    <property type="molecule type" value="Genomic_DNA"/>
</dbReference>
<dbReference type="InterPro" id="IPR011991">
    <property type="entry name" value="ArsR-like_HTH"/>
</dbReference>
<evidence type="ECO:0000256" key="1">
    <source>
        <dbReference type="SAM" id="MobiDB-lite"/>
    </source>
</evidence>
<dbReference type="InterPro" id="IPR036388">
    <property type="entry name" value="WH-like_DNA-bd_sf"/>
</dbReference>
<evidence type="ECO:0000313" key="2">
    <source>
        <dbReference type="EMBL" id="GGF41911.1"/>
    </source>
</evidence>
<keyword evidence="3" id="KW-1185">Reference proteome</keyword>
<sequence length="273" mass="28259">MKSIQDGSAVSADAGVPPVSVSHDGQTRTAVVAFLVEHGPATAGDIGEELGMSAAGVRRHLDALIAGGEIRASAVSARYARRGRGRPAKQFQLTAVGRGKLHHAYDDLAGAAMRRLRDVAGDQAVRDFAADRIDAIVADVPANTEGDSDPDAVIQTADRIAVALTAAGFSANTRRVGAGVQICQHHCPVAHVATEFPELCEAETARFTDLLGTHVQRLATIANGDCACTTHVPLAVASPVQPADDDSRSTIDSPSGSDAQLASATGTKREDSR</sequence>
<dbReference type="InterPro" id="IPR050313">
    <property type="entry name" value="Carb_Metab_HTH_regulators"/>
</dbReference>
<dbReference type="Gene3D" id="1.10.10.10">
    <property type="entry name" value="Winged helix-like DNA-binding domain superfamily/Winged helix DNA-binding domain"/>
    <property type="match status" value="1"/>
</dbReference>
<dbReference type="InterPro" id="IPR036390">
    <property type="entry name" value="WH_DNA-bd_sf"/>
</dbReference>
<reference evidence="3" key="1">
    <citation type="journal article" date="2019" name="Int. J. Syst. Evol. Microbiol.">
        <title>The Global Catalogue of Microorganisms (GCM) 10K type strain sequencing project: providing services to taxonomists for standard genome sequencing and annotation.</title>
        <authorList>
            <consortium name="The Broad Institute Genomics Platform"/>
            <consortium name="The Broad Institute Genome Sequencing Center for Infectious Disease"/>
            <person name="Wu L."/>
            <person name="Ma J."/>
        </authorList>
    </citation>
    <scope>NUCLEOTIDE SEQUENCE [LARGE SCALE GENOMIC DNA]</scope>
    <source>
        <strain evidence="3">CCM 7855</strain>
    </source>
</reference>
<name>A0ABQ1V6Y2_9NOCA</name>
<comment type="caution">
    <text evidence="2">The sequence shown here is derived from an EMBL/GenBank/DDBJ whole genome shotgun (WGS) entry which is preliminary data.</text>
</comment>
<dbReference type="SUPFAM" id="SSF46785">
    <property type="entry name" value="Winged helix' DNA-binding domain"/>
    <property type="match status" value="1"/>
</dbReference>
<accession>A0ABQ1V6Y2</accession>
<proteinExistence type="predicted"/>
<dbReference type="PANTHER" id="PTHR30363:SF28">
    <property type="entry name" value="TRANSCRIPTIONAL REGULATORY PROTEIN-RELATED"/>
    <property type="match status" value="1"/>
</dbReference>